<keyword evidence="7" id="KW-0283">Flagellar rotation</keyword>
<dbReference type="Proteomes" id="UP000295188">
    <property type="component" value="Unassembled WGS sequence"/>
</dbReference>
<evidence type="ECO:0000313" key="13">
    <source>
        <dbReference type="EMBL" id="TCS80941.1"/>
    </source>
</evidence>
<dbReference type="EMBL" id="SMAA01000003">
    <property type="protein sequence ID" value="TCS80941.1"/>
    <property type="molecule type" value="Genomic_DNA"/>
</dbReference>
<reference evidence="13 14" key="1">
    <citation type="submission" date="2019-03" db="EMBL/GenBank/DDBJ databases">
        <title>Genomic Encyclopedia of Type Strains, Phase IV (KMG-IV): sequencing the most valuable type-strain genomes for metagenomic binning, comparative biology and taxonomic classification.</title>
        <authorList>
            <person name="Goeker M."/>
        </authorList>
    </citation>
    <scope>NUCLEOTIDE SEQUENCE [LARGE SCALE GENOMIC DNA]</scope>
    <source>
        <strain evidence="13 14">DSM 20467</strain>
    </source>
</reference>
<comment type="subcellular location">
    <subcellularLocation>
        <location evidence="1">Bacterial flagellum basal body</location>
    </subcellularLocation>
    <subcellularLocation>
        <location evidence="2">Cell membrane</location>
        <topology evidence="2">Peripheral membrane protein</topology>
        <orientation evidence="2">Cytoplasmic side</orientation>
    </subcellularLocation>
</comment>
<dbReference type="InterPro" id="IPR032779">
    <property type="entry name" value="FliG_M"/>
</dbReference>
<dbReference type="InterPro" id="IPR023087">
    <property type="entry name" value="Flg_Motor_Flig_C"/>
</dbReference>
<dbReference type="PRINTS" id="PR00954">
    <property type="entry name" value="FLGMOTORFLIG"/>
</dbReference>
<dbReference type="Pfam" id="PF14841">
    <property type="entry name" value="FliG_M"/>
    <property type="match status" value="1"/>
</dbReference>
<dbReference type="Gene3D" id="1.10.220.30">
    <property type="match status" value="3"/>
</dbReference>
<proteinExistence type="inferred from homology"/>
<dbReference type="Pfam" id="PF01706">
    <property type="entry name" value="FliG_C"/>
    <property type="match status" value="1"/>
</dbReference>
<dbReference type="SUPFAM" id="SSF48029">
    <property type="entry name" value="FliG"/>
    <property type="match status" value="2"/>
</dbReference>
<evidence type="ECO:0000256" key="8">
    <source>
        <dbReference type="ARBA" id="ARBA00023136"/>
    </source>
</evidence>
<keyword evidence="9" id="KW-0975">Bacterial flagellum</keyword>
<accession>A0A4R3KE73</accession>
<feature type="domain" description="Flagellar motor switch protein FliG N-terminal" evidence="12">
    <location>
        <begin position="8"/>
        <end position="111"/>
    </location>
</feature>
<evidence type="ECO:0000259" key="12">
    <source>
        <dbReference type="Pfam" id="PF14842"/>
    </source>
</evidence>
<evidence type="ECO:0000256" key="6">
    <source>
        <dbReference type="ARBA" id="ARBA00022500"/>
    </source>
</evidence>
<dbReference type="FunFam" id="1.10.220.30:FF:000005">
    <property type="entry name" value="Flagellar motor switch protein FliG"/>
    <property type="match status" value="1"/>
</dbReference>
<dbReference type="InterPro" id="IPR011002">
    <property type="entry name" value="FliG_a-hlx"/>
</dbReference>
<protein>
    <recommendedName>
        <fullName evidence="4">Flagellar motor switch protein FliG</fullName>
    </recommendedName>
</protein>
<feature type="domain" description="Flagellar motor switch protein FliG C-terminal" evidence="10">
    <location>
        <begin position="221"/>
        <end position="327"/>
    </location>
</feature>
<dbReference type="PIRSF" id="PIRSF003161">
    <property type="entry name" value="FliG"/>
    <property type="match status" value="1"/>
</dbReference>
<evidence type="ECO:0000259" key="11">
    <source>
        <dbReference type="Pfam" id="PF14841"/>
    </source>
</evidence>
<evidence type="ECO:0000256" key="7">
    <source>
        <dbReference type="ARBA" id="ARBA00022779"/>
    </source>
</evidence>
<dbReference type="OrthoDB" id="9780302at2"/>
<gene>
    <name evidence="13" type="ORF">EDC37_103111</name>
</gene>
<dbReference type="GO" id="GO:0009425">
    <property type="term" value="C:bacterial-type flagellum basal body"/>
    <property type="evidence" value="ECO:0007669"/>
    <property type="project" value="UniProtKB-SubCell"/>
</dbReference>
<evidence type="ECO:0000256" key="9">
    <source>
        <dbReference type="ARBA" id="ARBA00023143"/>
    </source>
</evidence>
<dbReference type="NCBIfam" id="TIGR00207">
    <property type="entry name" value="fliG"/>
    <property type="match status" value="1"/>
</dbReference>
<dbReference type="InterPro" id="IPR000090">
    <property type="entry name" value="Flg_Motor_Flig"/>
</dbReference>
<keyword evidence="13" id="KW-0282">Flagellum</keyword>
<dbReference type="AlphaFoldDB" id="A0A4R3KE73"/>
<feature type="domain" description="Flagellar motor switch protein FliG middle" evidence="11">
    <location>
        <begin position="119"/>
        <end position="193"/>
    </location>
</feature>
<evidence type="ECO:0000259" key="10">
    <source>
        <dbReference type="Pfam" id="PF01706"/>
    </source>
</evidence>
<keyword evidence="8" id="KW-0472">Membrane</keyword>
<dbReference type="GO" id="GO:0071973">
    <property type="term" value="P:bacterial-type flagellum-dependent cell motility"/>
    <property type="evidence" value="ECO:0007669"/>
    <property type="project" value="InterPro"/>
</dbReference>
<dbReference type="PANTHER" id="PTHR30534">
    <property type="entry name" value="FLAGELLAR MOTOR SWITCH PROTEIN FLIG"/>
    <property type="match status" value="1"/>
</dbReference>
<evidence type="ECO:0000256" key="1">
    <source>
        <dbReference type="ARBA" id="ARBA00004117"/>
    </source>
</evidence>
<evidence type="ECO:0000256" key="3">
    <source>
        <dbReference type="ARBA" id="ARBA00010299"/>
    </source>
</evidence>
<name>A0A4R3KE73_9FIRM</name>
<dbReference type="RefSeq" id="WP_132547659.1">
    <property type="nucleotide sequence ID" value="NZ_SMAA01000003.1"/>
</dbReference>
<evidence type="ECO:0000256" key="4">
    <source>
        <dbReference type="ARBA" id="ARBA00021870"/>
    </source>
</evidence>
<dbReference type="PANTHER" id="PTHR30534:SF0">
    <property type="entry name" value="FLAGELLAR MOTOR SWITCH PROTEIN FLIG"/>
    <property type="match status" value="1"/>
</dbReference>
<organism evidence="13 14">
    <name type="scientific">Pectinatus cerevisiiphilus</name>
    <dbReference type="NCBI Taxonomy" id="86956"/>
    <lineage>
        <taxon>Bacteria</taxon>
        <taxon>Bacillati</taxon>
        <taxon>Bacillota</taxon>
        <taxon>Negativicutes</taxon>
        <taxon>Selenomonadales</taxon>
        <taxon>Selenomonadaceae</taxon>
        <taxon>Pectinatus</taxon>
    </lineage>
</organism>
<keyword evidence="14" id="KW-1185">Reference proteome</keyword>
<evidence type="ECO:0000313" key="14">
    <source>
        <dbReference type="Proteomes" id="UP000295188"/>
    </source>
</evidence>
<keyword evidence="13" id="KW-0966">Cell projection</keyword>
<sequence length="338" mass="38028">MYESSVSELTGQQKAAILLIAMGPEYSAKLFKHLDDDDIEKLTLEIASQQQVTQEQKQTVISEFYQLIMAKSYISHGGLDYAQKVLEKALGTDKAATIINRLTASLQVRPFDFLRKTDPSQLLNFIQNEHPQTIAMILAYLNPEQSASVLAALPAESQADVAKRVAVMDRTSPDVLREVERVLEKKLSTMSSQDFTDAGGIQVVVEMLNRVDRGTERSILDNLEVENPELTEEIKRLMFVFEDLVMLDDRSLQLVLREVESKDLSLAMKGTSDEVAAKIYKNMSKRAATSLKEELEYMGPVRIRDVEESQQKVVNIIRKLEEKGDIVVSRGKGDEMIV</sequence>
<comment type="caution">
    <text evidence="13">The sequence shown here is derived from an EMBL/GenBank/DDBJ whole genome shotgun (WGS) entry which is preliminary data.</text>
</comment>
<comment type="similarity">
    <text evidence="3">Belongs to the FliG family.</text>
</comment>
<dbReference type="InterPro" id="IPR028263">
    <property type="entry name" value="FliG_N"/>
</dbReference>
<dbReference type="FunFam" id="1.10.220.30:FF:000001">
    <property type="entry name" value="Flagellar motor switch protein FliG"/>
    <property type="match status" value="1"/>
</dbReference>
<keyword evidence="6" id="KW-0145">Chemotaxis</keyword>
<keyword evidence="13" id="KW-0969">Cilium</keyword>
<dbReference type="Pfam" id="PF14842">
    <property type="entry name" value="FliG_N"/>
    <property type="match status" value="1"/>
</dbReference>
<evidence type="ECO:0000256" key="5">
    <source>
        <dbReference type="ARBA" id="ARBA00022475"/>
    </source>
</evidence>
<evidence type="ECO:0000256" key="2">
    <source>
        <dbReference type="ARBA" id="ARBA00004413"/>
    </source>
</evidence>
<keyword evidence="5" id="KW-1003">Cell membrane</keyword>
<dbReference type="GO" id="GO:0003774">
    <property type="term" value="F:cytoskeletal motor activity"/>
    <property type="evidence" value="ECO:0007669"/>
    <property type="project" value="InterPro"/>
</dbReference>
<dbReference type="GO" id="GO:0005886">
    <property type="term" value="C:plasma membrane"/>
    <property type="evidence" value="ECO:0007669"/>
    <property type="project" value="UniProtKB-SubCell"/>
</dbReference>
<dbReference type="GO" id="GO:0006935">
    <property type="term" value="P:chemotaxis"/>
    <property type="evidence" value="ECO:0007669"/>
    <property type="project" value="UniProtKB-KW"/>
</dbReference>